<evidence type="ECO:0000259" key="5">
    <source>
        <dbReference type="Pfam" id="PF00931"/>
    </source>
</evidence>
<evidence type="ECO:0000259" key="8">
    <source>
        <dbReference type="Pfam" id="PF25019"/>
    </source>
</evidence>
<feature type="domain" description="Disease resistance protein winged helix" evidence="6">
    <location>
        <begin position="112"/>
        <end position="177"/>
    </location>
</feature>
<feature type="domain" description="R13L1/DRL21-like LRR repeat region" evidence="8">
    <location>
        <begin position="403"/>
        <end position="534"/>
    </location>
</feature>
<organism evidence="9 10">
    <name type="scientific">Deinandra increscens subsp. villosa</name>
    <dbReference type="NCBI Taxonomy" id="3103831"/>
    <lineage>
        <taxon>Eukaryota</taxon>
        <taxon>Viridiplantae</taxon>
        <taxon>Streptophyta</taxon>
        <taxon>Embryophyta</taxon>
        <taxon>Tracheophyta</taxon>
        <taxon>Spermatophyta</taxon>
        <taxon>Magnoliopsida</taxon>
        <taxon>eudicotyledons</taxon>
        <taxon>Gunneridae</taxon>
        <taxon>Pentapetalae</taxon>
        <taxon>asterids</taxon>
        <taxon>campanulids</taxon>
        <taxon>Asterales</taxon>
        <taxon>Asteraceae</taxon>
        <taxon>Asteroideae</taxon>
        <taxon>Heliantheae alliance</taxon>
        <taxon>Madieae</taxon>
        <taxon>Madiinae</taxon>
        <taxon>Deinandra</taxon>
    </lineage>
</organism>
<dbReference type="PRINTS" id="PR00364">
    <property type="entry name" value="DISEASERSIST"/>
</dbReference>
<feature type="domain" description="Disease resistance R13L4/SHOC-2-like LRR" evidence="7">
    <location>
        <begin position="223"/>
        <end position="316"/>
    </location>
</feature>
<sequence length="617" mass="70416">MLQESLQFRLRGKRFLLVLDDVWIEESEKNQWDQLSETLSCGAEGSIVVMTARFQTTSQMMAKVPELQHKLECLSEEDSWLLFKKLAFAEGRKGDNISELEPIGREIVEKCKGYDMEKDVLVSLWVSNGFTRANGEVDLYMLGEQVFDYLVWRSLISKVKKLARDRYILHDLMHDMARHVMGDDCLVLEPGKEVIIPNEVLHLSSSCPSLLFSPQDLEKLTSLRSIFMYGKMNEGSISQIFNHAYLRVLYLHGIRLKTLPESVYKLKHLKYLNVSHSGIEVISDSIICLQNLQALVLCSCQMLRELPESVCELKQLKYLDLSHSSIESLPESFIHLQNLQVLLLSFCSGLRKLPEGLRRMTNLRSLDINFCYSLMHLPLGIQKLTRLRILSLFRLGDSSGAKIGELGDLNLIEGALEIVPLESVGGFSEAKSANLKRKINLQVLLLRWSGIRPTQTTKESFRVRHDEEVLEGLEPNPSLRELKIFFNMGKTISPSWILSLTNLTEISFYTCKNCEQIPPLGRLPNLRVINLSYMDSLKSFHHDDKENMLPDTTDMFLCLQELHVYECPNLVCLPSNLPKLEAMCSGVVLLIPEDTVVMMLKKDEEDTAHDEGEFVDT</sequence>
<evidence type="ECO:0000256" key="3">
    <source>
        <dbReference type="ARBA" id="ARBA00022741"/>
    </source>
</evidence>
<evidence type="ECO:0000313" key="10">
    <source>
        <dbReference type="Proteomes" id="UP001408789"/>
    </source>
</evidence>
<proteinExistence type="predicted"/>
<dbReference type="InterPro" id="IPR032675">
    <property type="entry name" value="LRR_dom_sf"/>
</dbReference>
<dbReference type="Proteomes" id="UP001408789">
    <property type="component" value="Unassembled WGS sequence"/>
</dbReference>
<comment type="caution">
    <text evidence="9">The sequence shown here is derived from an EMBL/GenBank/DDBJ whole genome shotgun (WGS) entry which is preliminary data.</text>
</comment>
<keyword evidence="10" id="KW-1185">Reference proteome</keyword>
<dbReference type="SUPFAM" id="SSF52540">
    <property type="entry name" value="P-loop containing nucleoside triphosphate hydrolases"/>
    <property type="match status" value="1"/>
</dbReference>
<dbReference type="InterPro" id="IPR027417">
    <property type="entry name" value="P-loop_NTPase"/>
</dbReference>
<dbReference type="Gene3D" id="3.80.10.10">
    <property type="entry name" value="Ribonuclease Inhibitor"/>
    <property type="match status" value="2"/>
</dbReference>
<reference evidence="9 10" key="1">
    <citation type="submission" date="2024-04" db="EMBL/GenBank/DDBJ databases">
        <title>The reference genome of an endangered Asteraceae, Deinandra increscens subsp. villosa, native to the Central Coast of California.</title>
        <authorList>
            <person name="Guilliams M."/>
            <person name="Hasenstab-Lehman K."/>
            <person name="Meyer R."/>
            <person name="Mcevoy S."/>
        </authorList>
    </citation>
    <scope>NUCLEOTIDE SEQUENCE [LARGE SCALE GENOMIC DNA]</scope>
    <source>
        <tissue evidence="9">Leaf</tissue>
    </source>
</reference>
<dbReference type="Pfam" id="PF23598">
    <property type="entry name" value="LRR_14"/>
    <property type="match status" value="1"/>
</dbReference>
<dbReference type="GO" id="GO:0006952">
    <property type="term" value="P:defense response"/>
    <property type="evidence" value="ECO:0007669"/>
    <property type="project" value="UniProtKB-KW"/>
</dbReference>
<feature type="domain" description="NB-ARC" evidence="5">
    <location>
        <begin position="3"/>
        <end position="90"/>
    </location>
</feature>
<keyword evidence="1" id="KW-0433">Leucine-rich repeat</keyword>
<dbReference type="GO" id="GO:0043531">
    <property type="term" value="F:ADP binding"/>
    <property type="evidence" value="ECO:0007669"/>
    <property type="project" value="InterPro"/>
</dbReference>
<evidence type="ECO:0000256" key="1">
    <source>
        <dbReference type="ARBA" id="ARBA00022614"/>
    </source>
</evidence>
<dbReference type="AlphaFoldDB" id="A0AAP0GTU7"/>
<dbReference type="InterPro" id="IPR058922">
    <property type="entry name" value="WHD_DRP"/>
</dbReference>
<accession>A0AAP0GTU7</accession>
<dbReference type="Gene3D" id="3.40.50.300">
    <property type="entry name" value="P-loop containing nucleotide triphosphate hydrolases"/>
    <property type="match status" value="1"/>
</dbReference>
<dbReference type="Pfam" id="PF23559">
    <property type="entry name" value="WHD_DRP"/>
    <property type="match status" value="1"/>
</dbReference>
<keyword evidence="2" id="KW-0677">Repeat</keyword>
<keyword evidence="3" id="KW-0547">Nucleotide-binding</keyword>
<keyword evidence="4" id="KW-0611">Plant defense</keyword>
<dbReference type="Pfam" id="PF00931">
    <property type="entry name" value="NB-ARC"/>
    <property type="match status" value="1"/>
</dbReference>
<evidence type="ECO:0000259" key="7">
    <source>
        <dbReference type="Pfam" id="PF23598"/>
    </source>
</evidence>
<protein>
    <recommendedName>
        <fullName evidence="11">NB-ARC domain-containing protein</fullName>
    </recommendedName>
</protein>
<dbReference type="PANTHER" id="PTHR36766:SF47">
    <property type="entry name" value="NB-ARC DOMAIN-CONTAINING PROTEIN"/>
    <property type="match status" value="1"/>
</dbReference>
<evidence type="ECO:0000256" key="2">
    <source>
        <dbReference type="ARBA" id="ARBA00022737"/>
    </source>
</evidence>
<dbReference type="PANTHER" id="PTHR36766">
    <property type="entry name" value="PLANT BROAD-SPECTRUM MILDEW RESISTANCE PROTEIN RPW8"/>
    <property type="match status" value="1"/>
</dbReference>
<dbReference type="SUPFAM" id="SSF52058">
    <property type="entry name" value="L domain-like"/>
    <property type="match status" value="1"/>
</dbReference>
<name>A0AAP0GTU7_9ASTR</name>
<dbReference type="Pfam" id="PF25019">
    <property type="entry name" value="LRR_R13L1-DRL21"/>
    <property type="match status" value="1"/>
</dbReference>
<dbReference type="EMBL" id="JBCNJP010000023">
    <property type="protein sequence ID" value="KAK9058875.1"/>
    <property type="molecule type" value="Genomic_DNA"/>
</dbReference>
<evidence type="ECO:0000313" key="9">
    <source>
        <dbReference type="EMBL" id="KAK9058875.1"/>
    </source>
</evidence>
<evidence type="ECO:0000256" key="4">
    <source>
        <dbReference type="ARBA" id="ARBA00022821"/>
    </source>
</evidence>
<dbReference type="InterPro" id="IPR055414">
    <property type="entry name" value="LRR_R13L4/SHOC2-like"/>
</dbReference>
<dbReference type="InterPro" id="IPR002182">
    <property type="entry name" value="NB-ARC"/>
</dbReference>
<gene>
    <name evidence="9" type="ORF">SSX86_023719</name>
</gene>
<evidence type="ECO:0008006" key="11">
    <source>
        <dbReference type="Google" id="ProtNLM"/>
    </source>
</evidence>
<dbReference type="InterPro" id="IPR056789">
    <property type="entry name" value="LRR_R13L1-DRL21"/>
</dbReference>
<evidence type="ECO:0000259" key="6">
    <source>
        <dbReference type="Pfam" id="PF23559"/>
    </source>
</evidence>